<evidence type="ECO:0000256" key="7">
    <source>
        <dbReference type="ARBA" id="ARBA00022989"/>
    </source>
</evidence>
<dbReference type="EMBL" id="JABMIG020000244">
    <property type="protein sequence ID" value="KAL3784084.1"/>
    <property type="molecule type" value="Genomic_DNA"/>
</dbReference>
<dbReference type="PANTHER" id="PTHR31187">
    <property type="match status" value="1"/>
</dbReference>
<name>A0ABD3P8C9_9STRA</name>
<comment type="similarity">
    <text evidence="2 9">Belongs to the ADP/ATP translocase tlc family.</text>
</comment>
<evidence type="ECO:0000256" key="8">
    <source>
        <dbReference type="ARBA" id="ARBA00023136"/>
    </source>
</evidence>
<evidence type="ECO:0000256" key="3">
    <source>
        <dbReference type="ARBA" id="ARBA00022448"/>
    </source>
</evidence>
<evidence type="ECO:0000313" key="13">
    <source>
        <dbReference type="Proteomes" id="UP001516023"/>
    </source>
</evidence>
<keyword evidence="13" id="KW-1185">Reference proteome</keyword>
<feature type="transmembrane region" description="Helical" evidence="9">
    <location>
        <begin position="375"/>
        <end position="394"/>
    </location>
</feature>
<evidence type="ECO:0000256" key="5">
    <source>
        <dbReference type="ARBA" id="ARBA00022741"/>
    </source>
</evidence>
<feature type="compositionally biased region" description="Basic and acidic residues" evidence="10">
    <location>
        <begin position="31"/>
        <end position="41"/>
    </location>
</feature>
<keyword evidence="4 9" id="KW-0812">Transmembrane</keyword>
<sequence>MMRSITLLTALTVVASAHQLHHSPSSSLGLHLRENQKPLADRKRKSISSRRPNEAFTANENSRSTCVSEIRGGAPNEDVTATSNFFQLTPLALAALAISTSMSLHYLAYSLARPATMTLFTSSRLGFGNSRSAYPFAMTFISPMSLVLLLGYGAVLGKFGPLRALKATTVGCASVLLVSGLLIAKLDGMVESHPNAKMITKYLIGTLFVFRESYVQLITSQHWSFLSSILTPSQSSRWFAPISGLTSVTSAVAAMGVGRLSQVLGLSGVLVVAGLVLGVSLILGDVAYGIAERNGFNPADEHFKKSKNTTTNNHNSDDLITKAKDIFTRVPTLWALFCEILACQGLSTLLNVLCVTKVSEVITDDNKRAGWMGRFFATINVLSCVLQFGVLPATSTWIEPSTLWKGMPLIMLAVTVFLASPKFGSNLATSEPSLNAIALAFLLMKTMEFSVRRMLDEMVYVPLDYESRYLGKEVIGVLGYRFGKSAASLLLSALTSSFGVIGLRELSYFTTGAAALWLGSAWRLSNLVPTREEAEEAYKIMKKRG</sequence>
<evidence type="ECO:0000256" key="6">
    <source>
        <dbReference type="ARBA" id="ARBA00022840"/>
    </source>
</evidence>
<feature type="transmembrane region" description="Helical" evidence="9">
    <location>
        <begin position="238"/>
        <end position="257"/>
    </location>
</feature>
<keyword evidence="5 9" id="KW-0547">Nucleotide-binding</keyword>
<evidence type="ECO:0000256" key="1">
    <source>
        <dbReference type="ARBA" id="ARBA00004141"/>
    </source>
</evidence>
<gene>
    <name evidence="12" type="ORF">HJC23_012273</name>
</gene>
<organism evidence="12 13">
    <name type="scientific">Cyclotella cryptica</name>
    <dbReference type="NCBI Taxonomy" id="29204"/>
    <lineage>
        <taxon>Eukaryota</taxon>
        <taxon>Sar</taxon>
        <taxon>Stramenopiles</taxon>
        <taxon>Ochrophyta</taxon>
        <taxon>Bacillariophyta</taxon>
        <taxon>Coscinodiscophyceae</taxon>
        <taxon>Thalassiosirophycidae</taxon>
        <taxon>Stephanodiscales</taxon>
        <taxon>Stephanodiscaceae</taxon>
        <taxon>Cyclotella</taxon>
    </lineage>
</organism>
<feature type="chain" id="PRO_5044830970" description="ADP,ATP carrier protein" evidence="11">
    <location>
        <begin position="18"/>
        <end position="545"/>
    </location>
</feature>
<feature type="signal peptide" evidence="11">
    <location>
        <begin position="1"/>
        <end position="17"/>
    </location>
</feature>
<dbReference type="GO" id="GO:0016020">
    <property type="term" value="C:membrane"/>
    <property type="evidence" value="ECO:0007669"/>
    <property type="project" value="UniProtKB-SubCell"/>
</dbReference>
<proteinExistence type="inferred from homology"/>
<reference evidence="12 13" key="1">
    <citation type="journal article" date="2020" name="G3 (Bethesda)">
        <title>Improved Reference Genome for Cyclotella cryptica CCMP332, a Model for Cell Wall Morphogenesis, Salinity Adaptation, and Lipid Production in Diatoms (Bacillariophyta).</title>
        <authorList>
            <person name="Roberts W.R."/>
            <person name="Downey K.M."/>
            <person name="Ruck E.C."/>
            <person name="Traller J.C."/>
            <person name="Alverson A.J."/>
        </authorList>
    </citation>
    <scope>NUCLEOTIDE SEQUENCE [LARGE SCALE GENOMIC DNA]</scope>
    <source>
        <strain evidence="12 13">CCMP332</strain>
    </source>
</reference>
<dbReference type="GO" id="GO:0005524">
    <property type="term" value="F:ATP binding"/>
    <property type="evidence" value="ECO:0007669"/>
    <property type="project" value="UniProtKB-KW"/>
</dbReference>
<keyword evidence="7 9" id="KW-1133">Transmembrane helix</keyword>
<feature type="transmembrane region" description="Helical" evidence="9">
    <location>
        <begin position="167"/>
        <end position="186"/>
    </location>
</feature>
<keyword evidence="3 9" id="KW-0813">Transport</keyword>
<evidence type="ECO:0000256" key="2">
    <source>
        <dbReference type="ARBA" id="ARBA00007127"/>
    </source>
</evidence>
<accession>A0ABD3P8C9</accession>
<feature type="region of interest" description="Disordered" evidence="10">
    <location>
        <begin position="23"/>
        <end position="62"/>
    </location>
</feature>
<feature type="transmembrane region" description="Helical" evidence="9">
    <location>
        <begin position="91"/>
        <end position="112"/>
    </location>
</feature>
<feature type="transmembrane region" description="Helical" evidence="9">
    <location>
        <begin position="133"/>
        <end position="155"/>
    </location>
</feature>
<comment type="subcellular location">
    <subcellularLocation>
        <location evidence="1 9">Membrane</location>
        <topology evidence="1 9">Multi-pass membrane protein</topology>
    </subcellularLocation>
</comment>
<evidence type="ECO:0000313" key="12">
    <source>
        <dbReference type="EMBL" id="KAL3784084.1"/>
    </source>
</evidence>
<comment type="caution">
    <text evidence="12">The sequence shown here is derived from an EMBL/GenBank/DDBJ whole genome shotgun (WGS) entry which is preliminary data.</text>
</comment>
<keyword evidence="11" id="KW-0732">Signal</keyword>
<dbReference type="Proteomes" id="UP001516023">
    <property type="component" value="Unassembled WGS sequence"/>
</dbReference>
<dbReference type="InterPro" id="IPR004667">
    <property type="entry name" value="ADP_ATP_car_bac_type"/>
</dbReference>
<dbReference type="AlphaFoldDB" id="A0ABD3P8C9"/>
<keyword evidence="6 9" id="KW-0067">ATP-binding</keyword>
<feature type="transmembrane region" description="Helical" evidence="9">
    <location>
        <begin position="333"/>
        <end position="354"/>
    </location>
</feature>
<feature type="transmembrane region" description="Helical" evidence="9">
    <location>
        <begin position="269"/>
        <end position="291"/>
    </location>
</feature>
<evidence type="ECO:0000256" key="10">
    <source>
        <dbReference type="SAM" id="MobiDB-lite"/>
    </source>
</evidence>
<evidence type="ECO:0000256" key="9">
    <source>
        <dbReference type="RuleBase" id="RU363121"/>
    </source>
</evidence>
<evidence type="ECO:0000256" key="11">
    <source>
        <dbReference type="SAM" id="SignalP"/>
    </source>
</evidence>
<evidence type="ECO:0000256" key="4">
    <source>
        <dbReference type="ARBA" id="ARBA00022692"/>
    </source>
</evidence>
<keyword evidence="8 9" id="KW-0472">Membrane</keyword>
<dbReference type="PANTHER" id="PTHR31187:SF1">
    <property type="entry name" value="ADP,ATP CARRIER PROTEIN 1"/>
    <property type="match status" value="1"/>
</dbReference>
<dbReference type="Pfam" id="PF03219">
    <property type="entry name" value="TLC"/>
    <property type="match status" value="1"/>
</dbReference>
<protein>
    <recommendedName>
        <fullName evidence="9">ADP,ATP carrier protein</fullName>
    </recommendedName>
</protein>